<dbReference type="SUPFAM" id="SSF111369">
    <property type="entry name" value="HlyD-like secretion proteins"/>
    <property type="match status" value="1"/>
</dbReference>
<accession>A0A934VHG5</accession>
<comment type="similarity">
    <text evidence="1">Belongs to the membrane fusion protein (MFP) (TC 8.A.1) family.</text>
</comment>
<dbReference type="EMBL" id="JAENIO010000015">
    <property type="protein sequence ID" value="MBK1833928.1"/>
    <property type="molecule type" value="Genomic_DNA"/>
</dbReference>
<keyword evidence="3" id="KW-1133">Transmembrane helix</keyword>
<feature type="domain" description="Multidrug resistance protein MdtA-like C-terminal permuted SH3" evidence="4">
    <location>
        <begin position="345"/>
        <end position="399"/>
    </location>
</feature>
<dbReference type="Proteomes" id="UP000604083">
    <property type="component" value="Unassembled WGS sequence"/>
</dbReference>
<reference evidence="5" key="1">
    <citation type="submission" date="2021-01" db="EMBL/GenBank/DDBJ databases">
        <title>Modified the classification status of verrucomicrobia.</title>
        <authorList>
            <person name="Feng X."/>
        </authorList>
    </citation>
    <scope>NUCLEOTIDE SEQUENCE</scope>
    <source>
        <strain evidence="5">KCTC 12986</strain>
    </source>
</reference>
<name>A0A934VHG5_9BACT</name>
<gene>
    <name evidence="5" type="ORF">JIN78_07645</name>
</gene>
<dbReference type="InterPro" id="IPR006143">
    <property type="entry name" value="RND_pump_MFP"/>
</dbReference>
<comment type="caution">
    <text evidence="5">The sequence shown here is derived from an EMBL/GenBank/DDBJ whole genome shotgun (WGS) entry which is preliminary data.</text>
</comment>
<dbReference type="NCBIfam" id="TIGR01730">
    <property type="entry name" value="RND_mfp"/>
    <property type="match status" value="1"/>
</dbReference>
<keyword evidence="3" id="KW-0472">Membrane</keyword>
<keyword evidence="2" id="KW-0175">Coiled coil</keyword>
<dbReference type="Gene3D" id="2.40.420.20">
    <property type="match status" value="1"/>
</dbReference>
<feature type="transmembrane region" description="Helical" evidence="3">
    <location>
        <begin position="21"/>
        <end position="46"/>
    </location>
</feature>
<sequence>MSEELEAERSHEEMEAERQTALRAVLSFVAVLGILAALVAAVWILVKTKPQAVKKAEEAALARSVAVALVGQASGGAEIVAEGVVESQREVTLTAEVSGKLTEVNEKLVPGGRVRRDEILVAIEPADYRAALEQAKATRDKAKQALAEARLAIEQEEARREQALRDWEQLGGGEPSDLLVRKPQLESARARVASAEADIASAEAEIERAARNLDRTIIRAPFDAVVREESVEVGAVLAPGISIATLFSEESLEVELPLKLADYALLRRDADGQVEGEVTLTGTLGTRSVSWPARIVRTTGEVSRGALTAGVVAAVEPTDGEGELRLPPPGLFVEASLTGQALNEAVVIPREAVREGDRVAVVAADETLTFRQLQIVRTTPDTVLATSGVEAGERVVLTRLTGALEGTPVTVAAETPAEEGE</sequence>
<dbReference type="RefSeq" id="WP_200391361.1">
    <property type="nucleotide sequence ID" value="NZ_JAENIO010000015.1"/>
</dbReference>
<dbReference type="AlphaFoldDB" id="A0A934VHG5"/>
<evidence type="ECO:0000313" key="6">
    <source>
        <dbReference type="Proteomes" id="UP000604083"/>
    </source>
</evidence>
<protein>
    <submittedName>
        <fullName evidence="5">Efflux RND transporter periplasmic adaptor subunit</fullName>
    </submittedName>
</protein>
<dbReference type="Gene3D" id="1.10.287.470">
    <property type="entry name" value="Helix hairpin bin"/>
    <property type="match status" value="1"/>
</dbReference>
<dbReference type="Gene3D" id="2.40.50.100">
    <property type="match status" value="1"/>
</dbReference>
<proteinExistence type="inferred from homology"/>
<dbReference type="Pfam" id="PF25967">
    <property type="entry name" value="RND-MFP_C"/>
    <property type="match status" value="1"/>
</dbReference>
<evidence type="ECO:0000313" key="5">
    <source>
        <dbReference type="EMBL" id="MBK1833928.1"/>
    </source>
</evidence>
<organism evidence="5 6">
    <name type="scientific">Roseibacillus ishigakijimensis</name>
    <dbReference type="NCBI Taxonomy" id="454146"/>
    <lineage>
        <taxon>Bacteria</taxon>
        <taxon>Pseudomonadati</taxon>
        <taxon>Verrucomicrobiota</taxon>
        <taxon>Verrucomicrobiia</taxon>
        <taxon>Verrucomicrobiales</taxon>
        <taxon>Verrucomicrobiaceae</taxon>
        <taxon>Roseibacillus</taxon>
    </lineage>
</organism>
<dbReference type="GO" id="GO:0015562">
    <property type="term" value="F:efflux transmembrane transporter activity"/>
    <property type="evidence" value="ECO:0007669"/>
    <property type="project" value="TreeGrafter"/>
</dbReference>
<evidence type="ECO:0000256" key="2">
    <source>
        <dbReference type="SAM" id="Coils"/>
    </source>
</evidence>
<dbReference type="PANTHER" id="PTHR30469">
    <property type="entry name" value="MULTIDRUG RESISTANCE PROTEIN MDTA"/>
    <property type="match status" value="1"/>
</dbReference>
<dbReference type="GO" id="GO:1990281">
    <property type="term" value="C:efflux pump complex"/>
    <property type="evidence" value="ECO:0007669"/>
    <property type="project" value="TreeGrafter"/>
</dbReference>
<dbReference type="InterPro" id="IPR058627">
    <property type="entry name" value="MdtA-like_C"/>
</dbReference>
<keyword evidence="6" id="KW-1185">Reference proteome</keyword>
<dbReference type="Gene3D" id="2.40.30.170">
    <property type="match status" value="1"/>
</dbReference>
<evidence type="ECO:0000259" key="4">
    <source>
        <dbReference type="Pfam" id="PF25967"/>
    </source>
</evidence>
<evidence type="ECO:0000256" key="3">
    <source>
        <dbReference type="SAM" id="Phobius"/>
    </source>
</evidence>
<keyword evidence="3" id="KW-0812">Transmembrane</keyword>
<feature type="coiled-coil region" evidence="2">
    <location>
        <begin position="128"/>
        <end position="219"/>
    </location>
</feature>
<evidence type="ECO:0000256" key="1">
    <source>
        <dbReference type="ARBA" id="ARBA00009477"/>
    </source>
</evidence>